<dbReference type="EMBL" id="NKLP01000030">
    <property type="protein sequence ID" value="TDN33812.1"/>
    <property type="molecule type" value="Genomic_DNA"/>
</dbReference>
<dbReference type="FunFam" id="3.40.50.300:FF:000224">
    <property type="entry name" value="Energy-coupling factor transporter ATP-binding protein EcfA"/>
    <property type="match status" value="1"/>
</dbReference>
<evidence type="ECO:0000313" key="10">
    <source>
        <dbReference type="EMBL" id="TDN33812.1"/>
    </source>
</evidence>
<comment type="similarity">
    <text evidence="2">Belongs to the ABC transporter superfamily.</text>
</comment>
<evidence type="ECO:0000256" key="8">
    <source>
        <dbReference type="ARBA" id="ARBA00023136"/>
    </source>
</evidence>
<evidence type="ECO:0000256" key="6">
    <source>
        <dbReference type="ARBA" id="ARBA00022840"/>
    </source>
</evidence>
<evidence type="ECO:0000256" key="5">
    <source>
        <dbReference type="ARBA" id="ARBA00022741"/>
    </source>
</evidence>
<dbReference type="Proteomes" id="UP000295195">
    <property type="component" value="Unassembled WGS sequence"/>
</dbReference>
<comment type="subcellular location">
    <subcellularLocation>
        <location evidence="1">Cell membrane</location>
        <topology evidence="1">Peripheral membrane protein</topology>
    </subcellularLocation>
</comment>
<dbReference type="InterPro" id="IPR003439">
    <property type="entry name" value="ABC_transporter-like_ATP-bd"/>
</dbReference>
<dbReference type="InterPro" id="IPR050095">
    <property type="entry name" value="ECF_ABC_transporter_ATP-bd"/>
</dbReference>
<keyword evidence="8" id="KW-0472">Membrane</keyword>
<evidence type="ECO:0000313" key="11">
    <source>
        <dbReference type="Proteomes" id="UP000295195"/>
    </source>
</evidence>
<proteinExistence type="inferred from homology"/>
<dbReference type="Pfam" id="PF00005">
    <property type="entry name" value="ABC_tran"/>
    <property type="match status" value="1"/>
</dbReference>
<dbReference type="PROSITE" id="PS50893">
    <property type="entry name" value="ABC_TRANSPORTER_2"/>
    <property type="match status" value="1"/>
</dbReference>
<dbReference type="PANTHER" id="PTHR43553">
    <property type="entry name" value="HEAVY METAL TRANSPORTER"/>
    <property type="match status" value="1"/>
</dbReference>
<sequence length="250" mass="27402">MPVDSAVEFKDVSFTYPDTKKAILDQISFKIKRGSWTSLIGHNGSGKSTISKLINGLLLPDSANNSRITVLGMTLNQKTVWDVREKVGIVFQNPDNQFVGATVGDDVALGLENRAVPREQMVKIVRKVLADVGMLDYIDAEPANLSGGQKQRVAIAGILAVEPKIIILDESTSMLDPKGREQVLKIIKHLKKEKNLTVISITHDIDEANMADNVIVLNDGKILAQGTPTEIFSKTEMLQEIGLDIPFVQK</sequence>
<dbReference type="CDD" id="cd03225">
    <property type="entry name" value="ABC_cobalt_CbiO_domain1"/>
    <property type="match status" value="1"/>
</dbReference>
<dbReference type="GO" id="GO:0042626">
    <property type="term" value="F:ATPase-coupled transmembrane transporter activity"/>
    <property type="evidence" value="ECO:0007669"/>
    <property type="project" value="TreeGrafter"/>
</dbReference>
<protein>
    <submittedName>
        <fullName evidence="10">Energy-coupling factor transporter ATPase</fullName>
    </submittedName>
</protein>
<evidence type="ECO:0000256" key="7">
    <source>
        <dbReference type="ARBA" id="ARBA00022967"/>
    </source>
</evidence>
<dbReference type="GO" id="GO:0005524">
    <property type="term" value="F:ATP binding"/>
    <property type="evidence" value="ECO:0007669"/>
    <property type="project" value="UniProtKB-KW"/>
</dbReference>
<evidence type="ECO:0000256" key="4">
    <source>
        <dbReference type="ARBA" id="ARBA00022475"/>
    </source>
</evidence>
<dbReference type="SUPFAM" id="SSF52540">
    <property type="entry name" value="P-loop containing nucleoside triphosphate hydrolases"/>
    <property type="match status" value="1"/>
</dbReference>
<accession>A0A4R6CVU1</accession>
<evidence type="ECO:0000256" key="1">
    <source>
        <dbReference type="ARBA" id="ARBA00004202"/>
    </source>
</evidence>
<dbReference type="Gene3D" id="3.40.50.300">
    <property type="entry name" value="P-loop containing nucleotide triphosphate hydrolases"/>
    <property type="match status" value="1"/>
</dbReference>
<dbReference type="InterPro" id="IPR003593">
    <property type="entry name" value="AAA+_ATPase"/>
</dbReference>
<evidence type="ECO:0000256" key="2">
    <source>
        <dbReference type="ARBA" id="ARBA00005417"/>
    </source>
</evidence>
<dbReference type="GO" id="GO:0016887">
    <property type="term" value="F:ATP hydrolysis activity"/>
    <property type="evidence" value="ECO:0007669"/>
    <property type="project" value="InterPro"/>
</dbReference>
<evidence type="ECO:0000256" key="3">
    <source>
        <dbReference type="ARBA" id="ARBA00022448"/>
    </source>
</evidence>
<dbReference type="InterPro" id="IPR015856">
    <property type="entry name" value="ABC_transpr_CbiO/EcfA_su"/>
</dbReference>
<organism evidence="10 11">
    <name type="scientific">Lactobacillus crispatus</name>
    <dbReference type="NCBI Taxonomy" id="47770"/>
    <lineage>
        <taxon>Bacteria</taxon>
        <taxon>Bacillati</taxon>
        <taxon>Bacillota</taxon>
        <taxon>Bacilli</taxon>
        <taxon>Lactobacillales</taxon>
        <taxon>Lactobacillaceae</taxon>
        <taxon>Lactobacillus</taxon>
    </lineage>
</organism>
<keyword evidence="6" id="KW-0067">ATP-binding</keyword>
<dbReference type="NCBIfam" id="TIGR04520">
    <property type="entry name" value="ECF_ATPase_1"/>
    <property type="match status" value="1"/>
</dbReference>
<dbReference type="InterPro" id="IPR030947">
    <property type="entry name" value="EcfA_1"/>
</dbReference>
<dbReference type="InterPro" id="IPR027417">
    <property type="entry name" value="P-loop_NTPase"/>
</dbReference>
<evidence type="ECO:0000259" key="9">
    <source>
        <dbReference type="PROSITE" id="PS50893"/>
    </source>
</evidence>
<name>A0A4R6CVU1_9LACO</name>
<dbReference type="SMART" id="SM00382">
    <property type="entry name" value="AAA"/>
    <property type="match status" value="1"/>
</dbReference>
<dbReference type="NCBIfam" id="NF010167">
    <property type="entry name" value="PRK13648.1"/>
    <property type="match status" value="1"/>
</dbReference>
<keyword evidence="3" id="KW-0813">Transport</keyword>
<dbReference type="AlphaFoldDB" id="A0A4R6CVU1"/>
<dbReference type="PROSITE" id="PS00211">
    <property type="entry name" value="ABC_TRANSPORTER_1"/>
    <property type="match status" value="1"/>
</dbReference>
<feature type="non-terminal residue" evidence="10">
    <location>
        <position position="250"/>
    </location>
</feature>
<keyword evidence="4" id="KW-1003">Cell membrane</keyword>
<dbReference type="GO" id="GO:0043190">
    <property type="term" value="C:ATP-binding cassette (ABC) transporter complex"/>
    <property type="evidence" value="ECO:0007669"/>
    <property type="project" value="TreeGrafter"/>
</dbReference>
<gene>
    <name evidence="10" type="ORF">CEE75_01765</name>
</gene>
<dbReference type="RefSeq" id="WP_133476580.1">
    <property type="nucleotide sequence ID" value="NZ_NKLP01000030.1"/>
</dbReference>
<reference evidence="10 11" key="1">
    <citation type="submission" date="2017-06" db="EMBL/GenBank/DDBJ databases">
        <authorList>
            <person name="Swanenburg J."/>
            <person name="Kort R."/>
        </authorList>
    </citation>
    <scope>NUCLEOTIDE SEQUENCE [LARGE SCALE GENOMIC DNA]</scope>
    <source>
        <strain evidence="10 11">RL05</strain>
    </source>
</reference>
<keyword evidence="5" id="KW-0547">Nucleotide-binding</keyword>
<dbReference type="InterPro" id="IPR017871">
    <property type="entry name" value="ABC_transporter-like_CS"/>
</dbReference>
<feature type="domain" description="ABC transporter" evidence="9">
    <location>
        <begin position="7"/>
        <end position="244"/>
    </location>
</feature>
<comment type="caution">
    <text evidence="10">The sequence shown here is derived from an EMBL/GenBank/DDBJ whole genome shotgun (WGS) entry which is preliminary data.</text>
</comment>
<keyword evidence="7" id="KW-1278">Translocase</keyword>
<dbReference type="PANTHER" id="PTHR43553:SF24">
    <property type="entry name" value="ENERGY-COUPLING FACTOR TRANSPORTER ATP-BINDING PROTEIN ECFA1"/>
    <property type="match status" value="1"/>
</dbReference>